<accession>A0ABT5F7S3</accession>
<comment type="caution">
    <text evidence="1">The sequence shown here is derived from an EMBL/GenBank/DDBJ whole genome shotgun (WGS) entry which is preliminary data.</text>
</comment>
<dbReference type="EMBL" id="JAQOMS010000002">
    <property type="protein sequence ID" value="MDC2887583.1"/>
    <property type="molecule type" value="Genomic_DNA"/>
</dbReference>
<dbReference type="SMART" id="SM00671">
    <property type="entry name" value="SEL1"/>
    <property type="match status" value="2"/>
</dbReference>
<dbReference type="Proteomes" id="UP001528411">
    <property type="component" value="Unassembled WGS sequence"/>
</dbReference>
<dbReference type="InterPro" id="IPR050767">
    <property type="entry name" value="Sel1_AlgK"/>
</dbReference>
<dbReference type="RefSeq" id="WP_272179410.1">
    <property type="nucleotide sequence ID" value="NZ_JAQOMS010000002.1"/>
</dbReference>
<reference evidence="1 2" key="1">
    <citation type="submission" date="2023-01" db="EMBL/GenBank/DDBJ databases">
        <title>Psychrosphaera sp. nov., isolated from marine algae.</title>
        <authorList>
            <person name="Bayburt H."/>
            <person name="Choi B.J."/>
            <person name="Kim J.M."/>
            <person name="Choi D.G."/>
            <person name="Jeon C.O."/>
        </authorList>
    </citation>
    <scope>NUCLEOTIDE SEQUENCE [LARGE SCALE GENOMIC DNA]</scope>
    <source>
        <strain evidence="1 2">G1-22</strain>
    </source>
</reference>
<dbReference type="SUPFAM" id="SSF81901">
    <property type="entry name" value="HCP-like"/>
    <property type="match status" value="1"/>
</dbReference>
<dbReference type="PANTHER" id="PTHR11102">
    <property type="entry name" value="SEL-1-LIKE PROTEIN"/>
    <property type="match status" value="1"/>
</dbReference>
<gene>
    <name evidence="1" type="ORF">PN838_00405</name>
</gene>
<protein>
    <recommendedName>
        <fullName evidence="3">Sel1 repeat family protein</fullName>
    </recommendedName>
</protein>
<name>A0ABT5F7S3_9GAMM</name>
<dbReference type="Gene3D" id="1.25.40.10">
    <property type="entry name" value="Tetratricopeptide repeat domain"/>
    <property type="match status" value="1"/>
</dbReference>
<dbReference type="InterPro" id="IPR006597">
    <property type="entry name" value="Sel1-like"/>
</dbReference>
<organism evidence="1 2">
    <name type="scientific">Psychrosphaera algicola</name>
    <dbReference type="NCBI Taxonomy" id="3023714"/>
    <lineage>
        <taxon>Bacteria</taxon>
        <taxon>Pseudomonadati</taxon>
        <taxon>Pseudomonadota</taxon>
        <taxon>Gammaproteobacteria</taxon>
        <taxon>Alteromonadales</taxon>
        <taxon>Pseudoalteromonadaceae</taxon>
        <taxon>Psychrosphaera</taxon>
    </lineage>
</organism>
<dbReference type="InterPro" id="IPR011990">
    <property type="entry name" value="TPR-like_helical_dom_sf"/>
</dbReference>
<sequence>MAFDGIKRQAGEVETLLRQSADAGVAEAQYVLGSKMYREQTNIKEATHWLIKAAQNGLANAEYLVGELCLTSPWIEIDEHKAHFWLERAAKQGHELALKRSAYIKLNATDPKLRDAKTALTYLQPLMNLNGDNPEILYLMALAYEQQDKRQRADAVRMIKDAIYRAEQRGWDTKEWHDKLTTWTSGGNVTISNETY</sequence>
<dbReference type="PANTHER" id="PTHR11102:SF160">
    <property type="entry name" value="ERAD-ASSOCIATED E3 UBIQUITIN-PROTEIN LIGASE COMPONENT HRD3"/>
    <property type="match status" value="1"/>
</dbReference>
<proteinExistence type="predicted"/>
<keyword evidence="2" id="KW-1185">Reference proteome</keyword>
<evidence type="ECO:0000313" key="1">
    <source>
        <dbReference type="EMBL" id="MDC2887583.1"/>
    </source>
</evidence>
<dbReference type="Pfam" id="PF08238">
    <property type="entry name" value="Sel1"/>
    <property type="match status" value="2"/>
</dbReference>
<evidence type="ECO:0000313" key="2">
    <source>
        <dbReference type="Proteomes" id="UP001528411"/>
    </source>
</evidence>
<evidence type="ECO:0008006" key="3">
    <source>
        <dbReference type="Google" id="ProtNLM"/>
    </source>
</evidence>